<evidence type="ECO:0000313" key="2">
    <source>
        <dbReference type="Proteomes" id="UP001157418"/>
    </source>
</evidence>
<reference evidence="1 2" key="1">
    <citation type="submission" date="2022-01" db="EMBL/GenBank/DDBJ databases">
        <authorList>
            <person name="Xiong W."/>
            <person name="Schranz E."/>
        </authorList>
    </citation>
    <scope>NUCLEOTIDE SEQUENCE [LARGE SCALE GENOMIC DNA]</scope>
</reference>
<gene>
    <name evidence="1" type="ORF">LVIROSA_LOCUS29297</name>
</gene>
<evidence type="ECO:0000313" key="1">
    <source>
        <dbReference type="EMBL" id="CAH1443377.1"/>
    </source>
</evidence>
<dbReference type="EMBL" id="CAKMRJ010005412">
    <property type="protein sequence ID" value="CAH1443377.1"/>
    <property type="molecule type" value="Genomic_DNA"/>
</dbReference>
<protein>
    <submittedName>
        <fullName evidence="1">Uncharacterized protein</fullName>
    </submittedName>
</protein>
<sequence>MSTPNVTLIADVDVLKDDLTLKSTPATCSSTFDADDSLLPCRCRRFPLEDDDLLGVHRLEISSHSEFESISLCVGCHLHAVTALPHRHFRWKDKGDARDY</sequence>
<comment type="caution">
    <text evidence="1">The sequence shown here is derived from an EMBL/GenBank/DDBJ whole genome shotgun (WGS) entry which is preliminary data.</text>
</comment>
<dbReference type="AlphaFoldDB" id="A0AAU9NZF0"/>
<accession>A0AAU9NZF0</accession>
<proteinExistence type="predicted"/>
<name>A0AAU9NZF0_9ASTR</name>
<organism evidence="1 2">
    <name type="scientific">Lactuca virosa</name>
    <dbReference type="NCBI Taxonomy" id="75947"/>
    <lineage>
        <taxon>Eukaryota</taxon>
        <taxon>Viridiplantae</taxon>
        <taxon>Streptophyta</taxon>
        <taxon>Embryophyta</taxon>
        <taxon>Tracheophyta</taxon>
        <taxon>Spermatophyta</taxon>
        <taxon>Magnoliopsida</taxon>
        <taxon>eudicotyledons</taxon>
        <taxon>Gunneridae</taxon>
        <taxon>Pentapetalae</taxon>
        <taxon>asterids</taxon>
        <taxon>campanulids</taxon>
        <taxon>Asterales</taxon>
        <taxon>Asteraceae</taxon>
        <taxon>Cichorioideae</taxon>
        <taxon>Cichorieae</taxon>
        <taxon>Lactucinae</taxon>
        <taxon>Lactuca</taxon>
    </lineage>
</organism>
<keyword evidence="2" id="KW-1185">Reference proteome</keyword>
<dbReference type="Proteomes" id="UP001157418">
    <property type="component" value="Unassembled WGS sequence"/>
</dbReference>